<protein>
    <submittedName>
        <fullName evidence="1">Uncharacterized protein</fullName>
    </submittedName>
</protein>
<organism evidence="1 2">
    <name type="scientific">Protopolystoma xenopodis</name>
    <dbReference type="NCBI Taxonomy" id="117903"/>
    <lineage>
        <taxon>Eukaryota</taxon>
        <taxon>Metazoa</taxon>
        <taxon>Spiralia</taxon>
        <taxon>Lophotrochozoa</taxon>
        <taxon>Platyhelminthes</taxon>
        <taxon>Monogenea</taxon>
        <taxon>Polyopisthocotylea</taxon>
        <taxon>Polystomatidea</taxon>
        <taxon>Polystomatidae</taxon>
        <taxon>Protopolystoma</taxon>
    </lineage>
</organism>
<evidence type="ECO:0000313" key="1">
    <source>
        <dbReference type="EMBL" id="VEL26706.1"/>
    </source>
</evidence>
<dbReference type="AlphaFoldDB" id="A0A448X328"/>
<dbReference type="Proteomes" id="UP000784294">
    <property type="component" value="Unassembled WGS sequence"/>
</dbReference>
<comment type="caution">
    <text evidence="1">The sequence shown here is derived from an EMBL/GenBank/DDBJ whole genome shotgun (WGS) entry which is preliminary data.</text>
</comment>
<name>A0A448X328_9PLAT</name>
<gene>
    <name evidence="1" type="ORF">PXEA_LOCUS20146</name>
</gene>
<dbReference type="EMBL" id="CAAALY010082171">
    <property type="protein sequence ID" value="VEL26706.1"/>
    <property type="molecule type" value="Genomic_DNA"/>
</dbReference>
<sequence length="88" mass="9931">MAPLTDDFGEMLGNVPSQWCNGGTHEYYGGGHWTRYVPQGLLDAPTKLRKQDRANTIKLKETAAKQKATRSYSSYIYLMHICLKLVVP</sequence>
<proteinExistence type="predicted"/>
<accession>A0A448X328</accession>
<evidence type="ECO:0000313" key="2">
    <source>
        <dbReference type="Proteomes" id="UP000784294"/>
    </source>
</evidence>
<reference evidence="1" key="1">
    <citation type="submission" date="2018-11" db="EMBL/GenBank/DDBJ databases">
        <authorList>
            <consortium name="Pathogen Informatics"/>
        </authorList>
    </citation>
    <scope>NUCLEOTIDE SEQUENCE</scope>
</reference>
<keyword evidence="2" id="KW-1185">Reference proteome</keyword>